<accession>A0ABR1U1Z9</accession>
<protein>
    <submittedName>
        <fullName evidence="2">Uncharacterized protein</fullName>
    </submittedName>
</protein>
<feature type="transmembrane region" description="Helical" evidence="1">
    <location>
        <begin position="6"/>
        <end position="27"/>
    </location>
</feature>
<name>A0ABR1U1Z9_9PEZI</name>
<dbReference type="EMBL" id="JAQQWM010000008">
    <property type="protein sequence ID" value="KAK8052929.1"/>
    <property type="molecule type" value="Genomic_DNA"/>
</dbReference>
<keyword evidence="1" id="KW-1133">Transmembrane helix</keyword>
<keyword evidence="1" id="KW-0812">Transmembrane</keyword>
<comment type="caution">
    <text evidence="2">The sequence shown here is derived from an EMBL/GenBank/DDBJ whole genome shotgun (WGS) entry which is preliminary data.</text>
</comment>
<dbReference type="Proteomes" id="UP001446871">
    <property type="component" value="Unassembled WGS sequence"/>
</dbReference>
<reference evidence="2 3" key="1">
    <citation type="submission" date="2023-01" db="EMBL/GenBank/DDBJ databases">
        <title>Analysis of 21 Apiospora genomes using comparative genomics revels a genus with tremendous synthesis potential of carbohydrate active enzymes and secondary metabolites.</title>
        <authorList>
            <person name="Sorensen T."/>
        </authorList>
    </citation>
    <scope>NUCLEOTIDE SEQUENCE [LARGE SCALE GENOMIC DNA]</scope>
    <source>
        <strain evidence="2 3">CBS 83171</strain>
    </source>
</reference>
<keyword evidence="1" id="KW-0472">Membrane</keyword>
<keyword evidence="3" id="KW-1185">Reference proteome</keyword>
<evidence type="ECO:0000256" key="1">
    <source>
        <dbReference type="SAM" id="Phobius"/>
    </source>
</evidence>
<organism evidence="2 3">
    <name type="scientific">Apiospora saccharicola</name>
    <dbReference type="NCBI Taxonomy" id="335842"/>
    <lineage>
        <taxon>Eukaryota</taxon>
        <taxon>Fungi</taxon>
        <taxon>Dikarya</taxon>
        <taxon>Ascomycota</taxon>
        <taxon>Pezizomycotina</taxon>
        <taxon>Sordariomycetes</taxon>
        <taxon>Xylariomycetidae</taxon>
        <taxon>Amphisphaeriales</taxon>
        <taxon>Apiosporaceae</taxon>
        <taxon>Apiospora</taxon>
    </lineage>
</organism>
<proteinExistence type="predicted"/>
<evidence type="ECO:0000313" key="2">
    <source>
        <dbReference type="EMBL" id="KAK8052929.1"/>
    </source>
</evidence>
<gene>
    <name evidence="2" type="ORF">PG996_012230</name>
</gene>
<evidence type="ECO:0000313" key="3">
    <source>
        <dbReference type="Proteomes" id="UP001446871"/>
    </source>
</evidence>
<sequence length="104" mass="11816">MYLSTISQGCLVLVLSHLSITYLVHYAKRWSSAKQVREKRQCKEGKVERPWDVLGLSKIVASIRAVVQENPAEYLETLWGEYGDKYVASFLGVKVAEAQLPRQC</sequence>